<dbReference type="EMBL" id="UGVC01000001">
    <property type="protein sequence ID" value="SUD90387.1"/>
    <property type="molecule type" value="Genomic_DNA"/>
</dbReference>
<proteinExistence type="predicted"/>
<dbReference type="STRING" id="1123034.GCA_000685805_00519"/>
<dbReference type="Proteomes" id="UP000254123">
    <property type="component" value="Unassembled WGS sequence"/>
</dbReference>
<organism evidence="1 2">
    <name type="scientific">Psychrobacter phenylpyruvicus</name>
    <dbReference type="NCBI Taxonomy" id="29432"/>
    <lineage>
        <taxon>Bacteria</taxon>
        <taxon>Pseudomonadati</taxon>
        <taxon>Pseudomonadota</taxon>
        <taxon>Gammaproteobacteria</taxon>
        <taxon>Moraxellales</taxon>
        <taxon>Moraxellaceae</taxon>
        <taxon>Psychrobacter</taxon>
    </lineage>
</organism>
<evidence type="ECO:0000313" key="2">
    <source>
        <dbReference type="Proteomes" id="UP000254123"/>
    </source>
</evidence>
<dbReference type="AlphaFoldDB" id="A0A379LKH2"/>
<protein>
    <submittedName>
        <fullName evidence="1">Uncharacterized protein</fullName>
    </submittedName>
</protein>
<name>A0A379LKH2_9GAMM</name>
<evidence type="ECO:0000313" key="1">
    <source>
        <dbReference type="EMBL" id="SUD90387.1"/>
    </source>
</evidence>
<dbReference type="RefSeq" id="WP_028858174.1">
    <property type="nucleotide sequence ID" value="NZ_CAJHAQ010000001.1"/>
</dbReference>
<sequence>MTTFHLKLEEAEIERLAVIGGDADNPQSGRILISGYIKDLLGYDFITDDVSSEKRPANYLEISIHATEDESRLAQRELLLIHDSELHVITYVNSSYFNYILSLISDDSLRVSIRMDVLLTEEEAEKTFWGLSKTRELGFEHVKIDESCKDFEIIKSGIEIDSKCERVMPTLVMKSSKNITEESVRHKPVVVNQPPLNDTLPSKDQAANKNILIVIALLLFFILLKV</sequence>
<gene>
    <name evidence="1" type="ORF">NCTC10526_00713</name>
</gene>
<accession>A0A379LKH2</accession>
<keyword evidence="2" id="KW-1185">Reference proteome</keyword>
<reference evidence="1 2" key="1">
    <citation type="submission" date="2018-06" db="EMBL/GenBank/DDBJ databases">
        <authorList>
            <consortium name="Pathogen Informatics"/>
            <person name="Doyle S."/>
        </authorList>
    </citation>
    <scope>NUCLEOTIDE SEQUENCE [LARGE SCALE GENOMIC DNA]</scope>
    <source>
        <strain evidence="1 2">NCTC10526</strain>
    </source>
</reference>